<evidence type="ECO:0000256" key="5">
    <source>
        <dbReference type="SAM" id="MobiDB-lite"/>
    </source>
</evidence>
<dbReference type="GO" id="GO:0016020">
    <property type="term" value="C:membrane"/>
    <property type="evidence" value="ECO:0007669"/>
    <property type="project" value="InterPro"/>
</dbReference>
<dbReference type="AlphaFoldDB" id="A0A495R5L4"/>
<organism evidence="7 8">
    <name type="scientific">Haloarcula quadrata</name>
    <dbReference type="NCBI Taxonomy" id="182779"/>
    <lineage>
        <taxon>Archaea</taxon>
        <taxon>Methanobacteriati</taxon>
        <taxon>Methanobacteriota</taxon>
        <taxon>Stenosarchaea group</taxon>
        <taxon>Halobacteria</taxon>
        <taxon>Halobacteriales</taxon>
        <taxon>Haloarculaceae</taxon>
        <taxon>Haloarcula</taxon>
    </lineage>
</organism>
<dbReference type="Gene3D" id="1.10.287.950">
    <property type="entry name" value="Methyl-accepting chemotaxis protein"/>
    <property type="match status" value="1"/>
</dbReference>
<dbReference type="PRINTS" id="PR00260">
    <property type="entry name" value="CHEMTRNSDUCR"/>
</dbReference>
<dbReference type="Gene3D" id="3.40.190.10">
    <property type="entry name" value="Periplasmic binding protein-like II"/>
    <property type="match status" value="2"/>
</dbReference>
<dbReference type="InterPro" id="IPR006059">
    <property type="entry name" value="SBP"/>
</dbReference>
<dbReference type="GO" id="GO:0004888">
    <property type="term" value="F:transmembrane signaling receptor activity"/>
    <property type="evidence" value="ECO:0007669"/>
    <property type="project" value="InterPro"/>
</dbReference>
<dbReference type="EMBL" id="RBWW01000001">
    <property type="protein sequence ID" value="RKS82334.1"/>
    <property type="molecule type" value="Genomic_DNA"/>
</dbReference>
<feature type="region of interest" description="Disordered" evidence="5">
    <location>
        <begin position="1"/>
        <end position="59"/>
    </location>
</feature>
<dbReference type="GO" id="GO:0006935">
    <property type="term" value="P:chemotaxis"/>
    <property type="evidence" value="ECO:0007669"/>
    <property type="project" value="InterPro"/>
</dbReference>
<dbReference type="SMART" id="SM00283">
    <property type="entry name" value="MA"/>
    <property type="match status" value="1"/>
</dbReference>
<proteinExistence type="inferred from homology"/>
<dbReference type="SUPFAM" id="SSF53850">
    <property type="entry name" value="Periplasmic binding protein-like II"/>
    <property type="match status" value="1"/>
</dbReference>
<dbReference type="InterPro" id="IPR004089">
    <property type="entry name" value="MCPsignal_dom"/>
</dbReference>
<protein>
    <submittedName>
        <fullName evidence="7">Methyl-accepting chemotaxis sensory transducer /carbohydrate ABC transporter substrate-binding protein (CUT1 family)</fullName>
    </submittedName>
</protein>
<dbReference type="GO" id="GO:0007165">
    <property type="term" value="P:signal transduction"/>
    <property type="evidence" value="ECO:0007669"/>
    <property type="project" value="UniProtKB-KW"/>
</dbReference>
<evidence type="ECO:0000256" key="3">
    <source>
        <dbReference type="PROSITE-ProRule" id="PRU00284"/>
    </source>
</evidence>
<keyword evidence="8" id="KW-1185">Reference proteome</keyword>
<dbReference type="CDD" id="cd14748">
    <property type="entry name" value="PBP2_UgpB"/>
    <property type="match status" value="1"/>
</dbReference>
<evidence type="ECO:0000256" key="1">
    <source>
        <dbReference type="ARBA" id="ARBA00023224"/>
    </source>
</evidence>
<sequence>MSKWNPLDSEDGPPDGERTDGGVTEGRDGSESERGRPSTEALQEEQAAGETEPDPERAELKAQCEQLAAELEQERADRRALETAVDHLATVARENADGDLTVKLGEPPIEAAAPLYEAYDELLREWTDTVDRMASFSEQVTAATEQVDTRLGSVKSASRDVSGAVGEISTGSDEQRDEIQSISDEMRNLSATIEEIASAANEVADTSGKASVRGESALESASSAMTTLDQLTDNAEATVDKVEQLNDLLSDIEEIVDFITDVADQTNMLALNANIEAARAGESGDGFAVVAEEVKSLATETKEATDEIATSIQEVHEQADATVSEMHDTRDSVEDTRSSVASALDELDAVVSMVEEVDSSVQEIDDATDTQADSTQEVVSMVDDVEGISARTAEEAAVAADAAADQTTELAEVSTRVSTLTERAESLDASLDSFELATGAAAANTNGTVVEFWHAMGGEKALLLEELVREFESQTDGISLALRSKGSYRGTLDATLNAAENGNPPAIAQIFEIGTTRARDSGYFRPVEELLPTAHIDSLLDPVTNYYRFDGTLHSLPFNASNPVMAYNRDAFKQAGLDPDSPPETLADVRSAAETLVDRGGVDAGITFANYSWFVEQWFAEADQLLVDKNNGRSGAPTESYLDGEFAHNLFDWWQGLEADGLYHDPGIEARGAARTHFAEENAAMLIGSTSSLNSIESSADFDVGTGRFPVLDDRTGVLVGGASLWVGDEVSEGVHEAVGEFLTWLTEPAQQRRWHQETGYFPVHADAIPQLRSADWFEQNPHYRTAFDQLTETRDTTATRGAQIGPFDTVRTIIEDAVDSMDGPDSVPSALKRLDTQVTKQLERYDSGR</sequence>
<feature type="coiled-coil region" evidence="4">
    <location>
        <begin position="172"/>
        <end position="199"/>
    </location>
</feature>
<dbReference type="Pfam" id="PF00015">
    <property type="entry name" value="MCPsignal"/>
    <property type="match status" value="1"/>
</dbReference>
<feature type="domain" description="Methyl-accepting transducer" evidence="6">
    <location>
        <begin position="150"/>
        <end position="386"/>
    </location>
</feature>
<evidence type="ECO:0000256" key="2">
    <source>
        <dbReference type="ARBA" id="ARBA00029447"/>
    </source>
</evidence>
<dbReference type="Proteomes" id="UP000268233">
    <property type="component" value="Unassembled WGS sequence"/>
</dbReference>
<dbReference type="CDD" id="cd11386">
    <property type="entry name" value="MCP_signal"/>
    <property type="match status" value="1"/>
</dbReference>
<dbReference type="InterPro" id="IPR004090">
    <property type="entry name" value="Chemotax_Me-accpt_rcpt"/>
</dbReference>
<comment type="caution">
    <text evidence="7">The sequence shown here is derived from an EMBL/GenBank/DDBJ whole genome shotgun (WGS) entry which is preliminary data.</text>
</comment>
<keyword evidence="4" id="KW-0175">Coiled coil</keyword>
<dbReference type="SUPFAM" id="SSF58104">
    <property type="entry name" value="Methyl-accepting chemotaxis protein (MCP) signaling domain"/>
    <property type="match status" value="1"/>
</dbReference>
<gene>
    <name evidence="7" type="ORF">BDK61_1637</name>
</gene>
<evidence type="ECO:0000313" key="7">
    <source>
        <dbReference type="EMBL" id="RKS82334.1"/>
    </source>
</evidence>
<dbReference type="PANTHER" id="PTHR32089:SF112">
    <property type="entry name" value="LYSOZYME-LIKE PROTEIN-RELATED"/>
    <property type="match status" value="1"/>
</dbReference>
<dbReference type="Pfam" id="PF13416">
    <property type="entry name" value="SBP_bac_8"/>
    <property type="match status" value="1"/>
</dbReference>
<evidence type="ECO:0000313" key="8">
    <source>
        <dbReference type="Proteomes" id="UP000268233"/>
    </source>
</evidence>
<dbReference type="RefSeq" id="WP_121302943.1">
    <property type="nucleotide sequence ID" value="NZ_RBWW01000001.1"/>
</dbReference>
<comment type="similarity">
    <text evidence="2">Belongs to the methyl-accepting chemotaxis (MCP) protein family.</text>
</comment>
<dbReference type="PANTHER" id="PTHR32089">
    <property type="entry name" value="METHYL-ACCEPTING CHEMOTAXIS PROTEIN MCPB"/>
    <property type="match status" value="1"/>
</dbReference>
<keyword evidence="1 3" id="KW-0807">Transducer</keyword>
<accession>A0A495R5L4</accession>
<name>A0A495R5L4_9EURY</name>
<evidence type="ECO:0000256" key="4">
    <source>
        <dbReference type="SAM" id="Coils"/>
    </source>
</evidence>
<reference evidence="7 8" key="1">
    <citation type="submission" date="2018-10" db="EMBL/GenBank/DDBJ databases">
        <title>Genomic Encyclopedia of Archaeal and Bacterial Type Strains, Phase II (KMG-II): from individual species to whole genera.</title>
        <authorList>
            <person name="Goeker M."/>
        </authorList>
    </citation>
    <scope>NUCLEOTIDE SEQUENCE [LARGE SCALE GENOMIC DNA]</scope>
    <source>
        <strain evidence="7 8">DSM 11927</strain>
    </source>
</reference>
<dbReference type="PROSITE" id="PS50111">
    <property type="entry name" value="CHEMOTAXIS_TRANSDUC_2"/>
    <property type="match status" value="1"/>
</dbReference>
<feature type="compositionally biased region" description="Basic and acidic residues" evidence="5">
    <location>
        <begin position="15"/>
        <end position="37"/>
    </location>
</feature>
<evidence type="ECO:0000259" key="6">
    <source>
        <dbReference type="PROSITE" id="PS50111"/>
    </source>
</evidence>